<protein>
    <recommendedName>
        <fullName evidence="5">CBS domain-containing protein</fullName>
    </recommendedName>
</protein>
<dbReference type="FunFam" id="2.60.40.10:FF:001860">
    <property type="entry name" value="Sucrose nonfermenting 4-like protein"/>
    <property type="match status" value="1"/>
</dbReference>
<feature type="region of interest" description="Disordered" evidence="4">
    <location>
        <begin position="520"/>
        <end position="544"/>
    </location>
</feature>
<evidence type="ECO:0000313" key="6">
    <source>
        <dbReference type="EMBL" id="TKR85366.1"/>
    </source>
</evidence>
<dbReference type="Pfam" id="PF00571">
    <property type="entry name" value="CBS"/>
    <property type="match status" value="2"/>
</dbReference>
<keyword evidence="1" id="KW-0677">Repeat</keyword>
<dbReference type="Gene3D" id="3.10.580.10">
    <property type="entry name" value="CBS-domain"/>
    <property type="match status" value="2"/>
</dbReference>
<accession>A0A4U5NQL6</accession>
<dbReference type="EMBL" id="RCHU01000948">
    <property type="protein sequence ID" value="TKR85366.1"/>
    <property type="molecule type" value="Genomic_DNA"/>
</dbReference>
<dbReference type="PROSITE" id="PS51371">
    <property type="entry name" value="CBS"/>
    <property type="match status" value="2"/>
</dbReference>
<sequence length="657" mass="72969">MESVREAGGGVTGTVLMRFVWTHGGRNVFLSGSFNRWSELIPMSPVEGCPNVFQAIYDITPGNHQYKFCVDGEWRHDELQPHSTTEYGIVNIVQFNMEANFNPEMIPGSSMELDNEAFTRLVSVSDGILTGGVPSISEADLQVSRHRISVFLTTHTAYELLPQSGKVVALDVDLPVKQAFHILFEQGISMAPLWDFSRGQFVGMLSALDFILILRELGNNGSNLTEEELDTHTISAWKEGKAYLERQIDGHVWPLPRHLIHAGPYDNLKEVALRILQYKVATVPVIHSSSEDSSFPQLLHLASLSGILKCICRYFRHCSGTLPILQLPIGAIPVGSWVPSIGEPSGCPLVMLRPSASLSSALNLLIQAQVSSIPLVDENDSLVDIYCRSDITALAKDKIYTHINLNEMTINQALQLGQDAYSSHELRSQRCQMCLRSDTLHKVMERLANPGVRRLVIVEAGSKRVEGIVTLSRVNNFDRAFQKFKDSKRVEAWKEAKGLKLGKRLMEGLSEDERKALRGSKFAPLPPPSFRSQQPRLAHPGGPLRTNKAAALAKFLERKLQDPNGLASIDPDILELAVKNAKDTVMTSGTSKSGTIIHHVTDFGNSEASFEEDKVEKSSPKKRKGKNKKKGKKNKKQKIVDDSECANLKKRKKKLKL</sequence>
<dbReference type="CDD" id="cd02859">
    <property type="entry name" value="E_set_AMPKbeta_like_N"/>
    <property type="match status" value="1"/>
</dbReference>
<gene>
    <name evidence="6" type="ORF">D5086_0000248470</name>
</gene>
<feature type="region of interest" description="Disordered" evidence="4">
    <location>
        <begin position="607"/>
        <end position="645"/>
    </location>
</feature>
<feature type="domain" description="CBS" evidence="5">
    <location>
        <begin position="160"/>
        <end position="222"/>
    </location>
</feature>
<dbReference type="SMART" id="SM00116">
    <property type="entry name" value="CBS"/>
    <property type="match status" value="3"/>
</dbReference>
<keyword evidence="2 3" id="KW-0129">CBS domain</keyword>
<dbReference type="InterPro" id="IPR050511">
    <property type="entry name" value="AMPK_gamma/SDS23_families"/>
</dbReference>
<evidence type="ECO:0000259" key="5">
    <source>
        <dbReference type="PROSITE" id="PS51371"/>
    </source>
</evidence>
<dbReference type="GO" id="GO:0009507">
    <property type="term" value="C:chloroplast"/>
    <property type="evidence" value="ECO:0007669"/>
    <property type="project" value="UniProtKB-ARBA"/>
</dbReference>
<dbReference type="InterPro" id="IPR013783">
    <property type="entry name" value="Ig-like_fold"/>
</dbReference>
<dbReference type="SUPFAM" id="SSF81296">
    <property type="entry name" value="E set domains"/>
    <property type="match status" value="1"/>
</dbReference>
<name>A0A4U5NQL6_POPAL</name>
<dbReference type="InterPro" id="IPR032640">
    <property type="entry name" value="AMPK1_CBM"/>
</dbReference>
<proteinExistence type="predicted"/>
<evidence type="ECO:0000256" key="3">
    <source>
        <dbReference type="PROSITE-ProRule" id="PRU00703"/>
    </source>
</evidence>
<dbReference type="Pfam" id="PF16561">
    <property type="entry name" value="AMPK1_CBM"/>
    <property type="match status" value="1"/>
</dbReference>
<dbReference type="InterPro" id="IPR046342">
    <property type="entry name" value="CBS_dom_sf"/>
</dbReference>
<evidence type="ECO:0000256" key="1">
    <source>
        <dbReference type="ARBA" id="ARBA00022737"/>
    </source>
</evidence>
<dbReference type="Gene3D" id="2.60.40.10">
    <property type="entry name" value="Immunoglobulins"/>
    <property type="match status" value="1"/>
</dbReference>
<dbReference type="AlphaFoldDB" id="A0A4U5NQL6"/>
<reference evidence="6" key="1">
    <citation type="submission" date="2018-10" db="EMBL/GenBank/DDBJ databases">
        <title>Population genomic analysis revealed the cold adaptation of white poplar.</title>
        <authorList>
            <person name="Liu Y.-J."/>
        </authorList>
    </citation>
    <scope>NUCLEOTIDE SEQUENCE [LARGE SCALE GENOMIC DNA]</scope>
    <source>
        <strain evidence="6">PAL-ZL1</strain>
    </source>
</reference>
<comment type="caution">
    <text evidence="6">The sequence shown here is derived from an EMBL/GenBank/DDBJ whole genome shotgun (WGS) entry which is preliminary data.</text>
</comment>
<evidence type="ECO:0000256" key="4">
    <source>
        <dbReference type="SAM" id="MobiDB-lite"/>
    </source>
</evidence>
<dbReference type="PANTHER" id="PTHR13780">
    <property type="entry name" value="AMP-ACTIVATED PROTEIN KINASE, GAMMA REGULATORY SUBUNIT"/>
    <property type="match status" value="1"/>
</dbReference>
<feature type="domain" description="CBS" evidence="5">
    <location>
        <begin position="344"/>
        <end position="401"/>
    </location>
</feature>
<dbReference type="SUPFAM" id="SSF54631">
    <property type="entry name" value="CBS-domain pair"/>
    <property type="match status" value="2"/>
</dbReference>
<evidence type="ECO:0000256" key="2">
    <source>
        <dbReference type="ARBA" id="ARBA00023122"/>
    </source>
</evidence>
<organism evidence="6">
    <name type="scientific">Populus alba</name>
    <name type="common">White poplar</name>
    <dbReference type="NCBI Taxonomy" id="43335"/>
    <lineage>
        <taxon>Eukaryota</taxon>
        <taxon>Viridiplantae</taxon>
        <taxon>Streptophyta</taxon>
        <taxon>Embryophyta</taxon>
        <taxon>Tracheophyta</taxon>
        <taxon>Spermatophyta</taxon>
        <taxon>Magnoliopsida</taxon>
        <taxon>eudicotyledons</taxon>
        <taxon>Gunneridae</taxon>
        <taxon>Pentapetalae</taxon>
        <taxon>rosids</taxon>
        <taxon>fabids</taxon>
        <taxon>Malpighiales</taxon>
        <taxon>Salicaceae</taxon>
        <taxon>Saliceae</taxon>
        <taxon>Populus</taxon>
    </lineage>
</organism>
<dbReference type="STRING" id="43335.A0A4U5NQL6"/>
<feature type="compositionally biased region" description="Basic residues" evidence="4">
    <location>
        <begin position="620"/>
        <end position="637"/>
    </location>
</feature>
<dbReference type="InterPro" id="IPR014756">
    <property type="entry name" value="Ig_E-set"/>
</dbReference>
<dbReference type="PANTHER" id="PTHR13780:SF112">
    <property type="entry name" value="CBS DOMAIN-CONTAINING PROTEIN"/>
    <property type="match status" value="1"/>
</dbReference>
<dbReference type="InterPro" id="IPR000644">
    <property type="entry name" value="CBS_dom"/>
</dbReference>